<dbReference type="Gene3D" id="3.40.50.300">
    <property type="entry name" value="P-loop containing nucleotide triphosphate hydrolases"/>
    <property type="match status" value="1"/>
</dbReference>
<evidence type="ECO:0000313" key="8">
    <source>
        <dbReference type="Proteomes" id="UP000000268"/>
    </source>
</evidence>
<dbReference type="Pfam" id="PF05729">
    <property type="entry name" value="NACHT"/>
    <property type="match status" value="1"/>
</dbReference>
<dbReference type="SUPFAM" id="SSF52540">
    <property type="entry name" value="P-loop containing nucleoside triphosphate hydrolases"/>
    <property type="match status" value="1"/>
</dbReference>
<dbReference type="Gene3D" id="1.25.40.10">
    <property type="entry name" value="Tetratricopeptide repeat domain"/>
    <property type="match status" value="1"/>
</dbReference>
<dbReference type="Pfam" id="PF13424">
    <property type="entry name" value="TPR_12"/>
    <property type="match status" value="1"/>
</dbReference>
<dbReference type="PROSITE" id="PS50005">
    <property type="entry name" value="TPR"/>
    <property type="match status" value="3"/>
</dbReference>
<feature type="repeat" description="TPR" evidence="4">
    <location>
        <begin position="633"/>
        <end position="666"/>
    </location>
</feature>
<reference evidence="7 8" key="1">
    <citation type="journal article" date="2008" name="Proc. Natl. Acad. Sci. U.S.A.">
        <title>Niche adaptation and genome expansion in the chlorophyll d-producing cyanobacterium Acaryochloris marina.</title>
        <authorList>
            <person name="Swingley W.D."/>
            <person name="Chen M."/>
            <person name="Cheung P.C."/>
            <person name="Conrad A.L."/>
            <person name="Dejesa L.C."/>
            <person name="Hao J."/>
            <person name="Honchak B.M."/>
            <person name="Karbach L.E."/>
            <person name="Kurdoglu A."/>
            <person name="Lahiri S."/>
            <person name="Mastrian S.D."/>
            <person name="Miyashita H."/>
            <person name="Page L."/>
            <person name="Ramakrishna P."/>
            <person name="Satoh S."/>
            <person name="Sattley W.M."/>
            <person name="Shimada Y."/>
            <person name="Taylor H.L."/>
            <person name="Tomo T."/>
            <person name="Tsuchiya T."/>
            <person name="Wang Z.T."/>
            <person name="Raymond J."/>
            <person name="Mimuro M."/>
            <person name="Blankenship R.E."/>
            <person name="Touchman J.W."/>
        </authorList>
    </citation>
    <scope>NUCLEOTIDE SEQUENCE [LARGE SCALE GENOMIC DNA]</scope>
    <source>
        <strain evidence="8">MBIC 11017</strain>
    </source>
</reference>
<dbReference type="InterPro" id="IPR011990">
    <property type="entry name" value="TPR-like_helical_dom_sf"/>
</dbReference>
<dbReference type="InterPro" id="IPR019734">
    <property type="entry name" value="TPR_rpt"/>
</dbReference>
<dbReference type="GO" id="GO:0005092">
    <property type="term" value="F:GDP-dissociation inhibitor activity"/>
    <property type="evidence" value="ECO:0007669"/>
    <property type="project" value="TreeGrafter"/>
</dbReference>
<dbReference type="SUPFAM" id="SSF48452">
    <property type="entry name" value="TPR-like"/>
    <property type="match status" value="1"/>
</dbReference>
<name>B0C198_ACAM1</name>
<dbReference type="EMBL" id="CP000828">
    <property type="protein sequence ID" value="ABW28496.1"/>
    <property type="molecule type" value="Genomic_DNA"/>
</dbReference>
<evidence type="ECO:0000313" key="7">
    <source>
        <dbReference type="EMBL" id="ABW28496.1"/>
    </source>
</evidence>
<feature type="region of interest" description="Disordered" evidence="5">
    <location>
        <begin position="29"/>
        <end position="90"/>
    </location>
</feature>
<keyword evidence="2" id="KW-0963">Cytoplasm</keyword>
<dbReference type="SMART" id="SM00382">
    <property type="entry name" value="AAA"/>
    <property type="match status" value="1"/>
</dbReference>
<dbReference type="eggNOG" id="COG1672">
    <property type="taxonomic scope" value="Bacteria"/>
</dbReference>
<evidence type="ECO:0000256" key="2">
    <source>
        <dbReference type="ARBA" id="ARBA00022490"/>
    </source>
</evidence>
<feature type="domain" description="NACHT" evidence="6">
    <location>
        <begin position="130"/>
        <end position="274"/>
    </location>
</feature>
<dbReference type="InterPro" id="IPR003593">
    <property type="entry name" value="AAA+_ATPase"/>
</dbReference>
<dbReference type="AlphaFoldDB" id="B0C198"/>
<dbReference type="eggNOG" id="COG0457">
    <property type="taxonomic scope" value="Bacteria"/>
</dbReference>
<organism evidence="7 8">
    <name type="scientific">Acaryochloris marina (strain MBIC 11017)</name>
    <dbReference type="NCBI Taxonomy" id="329726"/>
    <lineage>
        <taxon>Bacteria</taxon>
        <taxon>Bacillati</taxon>
        <taxon>Cyanobacteriota</taxon>
        <taxon>Cyanophyceae</taxon>
        <taxon>Acaryochloridales</taxon>
        <taxon>Acaryochloridaceae</taxon>
        <taxon>Acaryochloris</taxon>
    </lineage>
</organism>
<dbReference type="PROSITE" id="PS50837">
    <property type="entry name" value="NACHT"/>
    <property type="match status" value="1"/>
</dbReference>
<evidence type="ECO:0000256" key="1">
    <source>
        <dbReference type="ARBA" id="ARBA00004496"/>
    </source>
</evidence>
<proteinExistence type="predicted"/>
<dbReference type="KEGG" id="amr:AM1_3506"/>
<feature type="compositionally biased region" description="Basic and acidic residues" evidence="5">
    <location>
        <begin position="68"/>
        <end position="85"/>
    </location>
</feature>
<dbReference type="Proteomes" id="UP000000268">
    <property type="component" value="Chromosome"/>
</dbReference>
<dbReference type="GO" id="GO:0001965">
    <property type="term" value="F:G-protein alpha-subunit binding"/>
    <property type="evidence" value="ECO:0007669"/>
    <property type="project" value="TreeGrafter"/>
</dbReference>
<dbReference type="InterPro" id="IPR027417">
    <property type="entry name" value="P-loop_NTPase"/>
</dbReference>
<dbReference type="SMART" id="SM00028">
    <property type="entry name" value="TPR"/>
    <property type="match status" value="5"/>
</dbReference>
<keyword evidence="8" id="KW-1185">Reference proteome</keyword>
<dbReference type="Pfam" id="PF13176">
    <property type="entry name" value="TPR_7"/>
    <property type="match status" value="1"/>
</dbReference>
<dbReference type="PANTHER" id="PTHR45954">
    <property type="entry name" value="LD33695P"/>
    <property type="match status" value="1"/>
</dbReference>
<evidence type="ECO:0000259" key="6">
    <source>
        <dbReference type="PROSITE" id="PS50837"/>
    </source>
</evidence>
<gene>
    <name evidence="7" type="ordered locus">AM1_3506</name>
</gene>
<accession>B0C198</accession>
<dbReference type="STRING" id="329726.AM1_3506"/>
<feature type="repeat" description="TPR" evidence="4">
    <location>
        <begin position="593"/>
        <end position="626"/>
    </location>
</feature>
<sequence length="862" mass="96268">MAALRSHLQWRLSPKGILSSLQERLYDAERDLPRAPDEKEQARIQDEMDSLRKEIAAQQETIANPQKAEQKTQDRVESSIERERQPIQPVQAQTSTKFINPPPTTAPTWFQNRFVETQFLGNFLQDPGLRMMTVVGRGGVGKTAMVCRLLKALENGYLPDDLGPLPVDGIVYLSPKGLRQVNFPHLYADLCRLLPPAIGEHLSEIYRTPQASAYAKMQALLNAFPQGRVVVLLDNFEEVLESETGNLQDQEFQEALQALLELPQHGVKVIITTRVSPQPLLLTESARQEVLRVDQGLESPHAENLLQQMDANGSLGLRDASSELLDLARQRTLGYPRALEALVAILKVDRSRTLAELLDDAKQTLPENVVEVLVGEAFSSLDPLSQQVMQALAILGNSVTAGAVDFLLQPYLPTVDSAPVLGRLVNMFFARREAGRFYLHPVDRSYALSRILEGQPEDRDAASLPFTRFALLNRAADYYQTIRTPRENWKILEDLSPHLAEIEVRIAGENYDTAASVLLDIDYDYLLLWGHARLSVDLYVRLIGYLTDRDLKRSCLISLGNCYYRLGDYPKAIDYYQQYLAIAREIGYRKGEGISLGNLGNCYDSLGDYPKAIDYHQQSLAIKREIGYRQGEGNSLGNLGLCYDSLGDYPKAIDYHQQSLAISQKIGDQYLESYEFCSLGDTYIAIRELTQACKFYREASDIACKTSNRENQHLAYFGYALANLLKNELEIAQNAIDLTQTNDYPQNNAAALTLAGIIHLRTAKANKAKEAFVQGVEEADKLLKMCDQNLLMLETKALAHCGLALCEKTNHLAAAHQAFQVARQITTAKGVIAHLLQLFDALAITDTDNILVTTRPIAAGQN</sequence>
<keyword evidence="3" id="KW-0677">Repeat</keyword>
<feature type="compositionally biased region" description="Basic and acidic residues" evidence="5">
    <location>
        <begin position="29"/>
        <end position="55"/>
    </location>
</feature>
<keyword evidence="4" id="KW-0802">TPR repeat</keyword>
<dbReference type="RefSeq" id="WP_012163892.1">
    <property type="nucleotide sequence ID" value="NC_009925.1"/>
</dbReference>
<dbReference type="InterPro" id="IPR052386">
    <property type="entry name" value="GPSM"/>
</dbReference>
<protein>
    <submittedName>
        <fullName evidence="7">TPR domain protein</fullName>
    </submittedName>
</protein>
<evidence type="ECO:0000256" key="3">
    <source>
        <dbReference type="ARBA" id="ARBA00022737"/>
    </source>
</evidence>
<evidence type="ECO:0000256" key="5">
    <source>
        <dbReference type="SAM" id="MobiDB-lite"/>
    </source>
</evidence>
<evidence type="ECO:0000256" key="4">
    <source>
        <dbReference type="PROSITE-ProRule" id="PRU00339"/>
    </source>
</evidence>
<dbReference type="InterPro" id="IPR007111">
    <property type="entry name" value="NACHT_NTPase"/>
</dbReference>
<dbReference type="PANTHER" id="PTHR45954:SF1">
    <property type="entry name" value="LD33695P"/>
    <property type="match status" value="1"/>
</dbReference>
<feature type="repeat" description="TPR" evidence="4">
    <location>
        <begin position="553"/>
        <end position="586"/>
    </location>
</feature>
<dbReference type="HOGENOM" id="CLU_331952_0_0_3"/>
<dbReference type="GO" id="GO:0005938">
    <property type="term" value="C:cell cortex"/>
    <property type="evidence" value="ECO:0007669"/>
    <property type="project" value="TreeGrafter"/>
</dbReference>
<comment type="subcellular location">
    <subcellularLocation>
        <location evidence="1">Cytoplasm</location>
    </subcellularLocation>
</comment>